<feature type="transmembrane region" description="Helical" evidence="5">
    <location>
        <begin position="354"/>
        <end position="380"/>
    </location>
</feature>
<comment type="subunit">
    <text evidence="5">NDH-1 is composed of 14 different subunits. Subunits NuoA, H, J, K, L, M, N constitute the membrane sector of the complex.</text>
</comment>
<keyword evidence="5" id="KW-0520">NAD</keyword>
<accession>A0A1I4XM74</accession>
<comment type="subcellular location">
    <subcellularLocation>
        <location evidence="5">Cell membrane</location>
        <topology evidence="5">Multi-pass membrane protein</topology>
    </subcellularLocation>
    <subcellularLocation>
        <location evidence="1">Endomembrane system</location>
        <topology evidence="1">Multi-pass membrane protein</topology>
    </subcellularLocation>
    <subcellularLocation>
        <location evidence="6">Membrane</location>
        <topology evidence="6">Multi-pass membrane protein</topology>
    </subcellularLocation>
</comment>
<keyword evidence="5" id="KW-0813">Transport</keyword>
<dbReference type="EMBL" id="FOUZ01000009">
    <property type="protein sequence ID" value="SFN26360.1"/>
    <property type="molecule type" value="Genomic_DNA"/>
</dbReference>
<dbReference type="Pfam" id="PF00361">
    <property type="entry name" value="Proton_antipo_M"/>
    <property type="match status" value="1"/>
</dbReference>
<keyword evidence="5" id="KW-1003">Cell membrane</keyword>
<feature type="transmembrane region" description="Helical" evidence="5">
    <location>
        <begin position="260"/>
        <end position="282"/>
    </location>
</feature>
<dbReference type="RefSeq" id="WP_092908490.1">
    <property type="nucleotide sequence ID" value="NZ_FOUZ01000009.1"/>
</dbReference>
<feature type="transmembrane region" description="Helical" evidence="5">
    <location>
        <begin position="392"/>
        <end position="410"/>
    </location>
</feature>
<keyword evidence="5" id="KW-1278">Translocase</keyword>
<evidence type="ECO:0000259" key="7">
    <source>
        <dbReference type="Pfam" id="PF00361"/>
    </source>
</evidence>
<feature type="transmembrane region" description="Helical" evidence="5">
    <location>
        <begin position="192"/>
        <end position="215"/>
    </location>
</feature>
<dbReference type="EC" id="7.1.1.-" evidence="5"/>
<dbReference type="PANTHER" id="PTHR22773">
    <property type="entry name" value="NADH DEHYDROGENASE"/>
    <property type="match status" value="1"/>
</dbReference>
<dbReference type="GO" id="GO:0008137">
    <property type="term" value="F:NADH dehydrogenase (ubiquinone) activity"/>
    <property type="evidence" value="ECO:0007669"/>
    <property type="project" value="InterPro"/>
</dbReference>
<protein>
    <recommendedName>
        <fullName evidence="5">NADH-quinone oxidoreductase subunit N</fullName>
        <ecNumber evidence="5">7.1.1.-</ecNumber>
    </recommendedName>
    <alternativeName>
        <fullName evidence="5">NADH dehydrogenase I subunit N</fullName>
    </alternativeName>
    <alternativeName>
        <fullName evidence="5">NDH-1 subunit N</fullName>
    </alternativeName>
</protein>
<keyword evidence="2 5" id="KW-0812">Transmembrane</keyword>
<sequence>MNTIILSALSGIILMFSGFYIKNNRALNILSVVLFFGMIIGGIFELRGCSMFAGKFDNMIGQSLYGVSFFIALAALAIFYLLLNKDAFGKVGKHVAEYYALIFFAFTGIAVLAQFHNLVMMFLGIELMSIPMYIIAGTNKESVKSTEASVKYFLMGAFSTGILMLGVTLLYGATGTFMVDQLVNYNPVFENIYYAGWCLIIFAFCFKVSAAPFHAWTPDVYDGTPTVFTSFMSTIIKGGSFLGFIMVLKSFPTNVEYGEYYRLLLASIIILTLFIGNFGAVSQKSVKRLMAYSSIAQAGFMLFVLFTINSASKEALMFYTIAYSVANFIIFYAIDQFKNPKFDSFTGLGKANPILAASVTISLISLAGIPLTGGFFAKFMALSIGGTNDKNLFLIVIALVMAVLSMYYYFKVINYMYFKKGKNKVKSQDGLTNFLLIVGMVILIVMGIFPGILSTFLQTPMW</sequence>
<dbReference type="PRINTS" id="PR01436">
    <property type="entry name" value="NADHDHGNASE2"/>
</dbReference>
<feature type="transmembrane region" description="Helical" evidence="5">
    <location>
        <begin position="150"/>
        <end position="172"/>
    </location>
</feature>
<organism evidence="8 9">
    <name type="scientific">Algoriella xinjiangensis</name>
    <dbReference type="NCBI Taxonomy" id="684065"/>
    <lineage>
        <taxon>Bacteria</taxon>
        <taxon>Pseudomonadati</taxon>
        <taxon>Bacteroidota</taxon>
        <taxon>Flavobacteriia</taxon>
        <taxon>Flavobacteriales</taxon>
        <taxon>Weeksellaceae</taxon>
        <taxon>Algoriella</taxon>
    </lineage>
</organism>
<keyword evidence="9" id="KW-1185">Reference proteome</keyword>
<feature type="transmembrane region" description="Helical" evidence="5">
    <location>
        <begin position="227"/>
        <end position="248"/>
    </location>
</feature>
<feature type="transmembrane region" description="Helical" evidence="5">
    <location>
        <begin position="26"/>
        <end position="44"/>
    </location>
</feature>
<feature type="transmembrane region" description="Helical" evidence="5">
    <location>
        <begin position="315"/>
        <end position="334"/>
    </location>
</feature>
<comment type="function">
    <text evidence="5">NDH-1 shuttles electrons from NADH, via FMN and iron-sulfur (Fe-S) centers, to quinones in the respiratory chain. The immediate electron acceptor for the enzyme in this species is believed to be a menaquinone. Couples the redox reaction to proton translocation (for every two electrons transferred, four hydrogen ions are translocated across the cytoplasmic membrane), and thus conserves the redox energy in a proton gradient.</text>
</comment>
<feature type="transmembrane region" description="Helical" evidence="5">
    <location>
        <begin position="119"/>
        <end position="138"/>
    </location>
</feature>
<proteinExistence type="inferred from homology"/>
<dbReference type="GO" id="GO:0012505">
    <property type="term" value="C:endomembrane system"/>
    <property type="evidence" value="ECO:0007669"/>
    <property type="project" value="UniProtKB-SubCell"/>
</dbReference>
<feature type="transmembrane region" description="Helical" evidence="5">
    <location>
        <begin position="6"/>
        <end position="21"/>
    </location>
</feature>
<feature type="transmembrane region" description="Helical" evidence="5">
    <location>
        <begin position="64"/>
        <end position="83"/>
    </location>
</feature>
<dbReference type="Proteomes" id="UP000199149">
    <property type="component" value="Unassembled WGS sequence"/>
</dbReference>
<dbReference type="GO" id="GO:0050136">
    <property type="term" value="F:NADH dehydrogenase (quinone) (non-electrogenic) activity"/>
    <property type="evidence" value="ECO:0007669"/>
    <property type="project" value="UniProtKB-UniRule"/>
</dbReference>
<evidence type="ECO:0000313" key="9">
    <source>
        <dbReference type="Proteomes" id="UP000199149"/>
    </source>
</evidence>
<dbReference type="GO" id="GO:0048038">
    <property type="term" value="F:quinone binding"/>
    <property type="evidence" value="ECO:0007669"/>
    <property type="project" value="UniProtKB-KW"/>
</dbReference>
<evidence type="ECO:0000256" key="3">
    <source>
        <dbReference type="ARBA" id="ARBA00022989"/>
    </source>
</evidence>
<dbReference type="GO" id="GO:0005886">
    <property type="term" value="C:plasma membrane"/>
    <property type="evidence" value="ECO:0007669"/>
    <property type="project" value="UniProtKB-SubCell"/>
</dbReference>
<comment type="similarity">
    <text evidence="5">Belongs to the complex I subunit 2 family.</text>
</comment>
<dbReference type="InterPro" id="IPR010096">
    <property type="entry name" value="NADH-Q_OxRdtase_suN/2"/>
</dbReference>
<dbReference type="InterPro" id="IPR001750">
    <property type="entry name" value="ND/Mrp_TM"/>
</dbReference>
<dbReference type="OrthoDB" id="9811718at2"/>
<feature type="transmembrane region" description="Helical" evidence="5">
    <location>
        <begin position="431"/>
        <end position="453"/>
    </location>
</feature>
<evidence type="ECO:0000256" key="6">
    <source>
        <dbReference type="RuleBase" id="RU000320"/>
    </source>
</evidence>
<feature type="transmembrane region" description="Helical" evidence="5">
    <location>
        <begin position="95"/>
        <end position="113"/>
    </location>
</feature>
<dbReference type="InterPro" id="IPR003917">
    <property type="entry name" value="NADH_UbQ_OxRdtase_chain2"/>
</dbReference>
<keyword evidence="5" id="KW-0874">Quinone</keyword>
<dbReference type="AlphaFoldDB" id="A0A1I4XM74"/>
<evidence type="ECO:0000256" key="4">
    <source>
        <dbReference type="ARBA" id="ARBA00023136"/>
    </source>
</evidence>
<keyword evidence="3 5" id="KW-1133">Transmembrane helix</keyword>
<name>A0A1I4XM74_9FLAO</name>
<comment type="catalytic activity">
    <reaction evidence="5">
        <text>a quinone + NADH + 5 H(+)(in) = a quinol + NAD(+) + 4 H(+)(out)</text>
        <dbReference type="Rhea" id="RHEA:57888"/>
        <dbReference type="ChEBI" id="CHEBI:15378"/>
        <dbReference type="ChEBI" id="CHEBI:24646"/>
        <dbReference type="ChEBI" id="CHEBI:57540"/>
        <dbReference type="ChEBI" id="CHEBI:57945"/>
        <dbReference type="ChEBI" id="CHEBI:132124"/>
    </reaction>
</comment>
<evidence type="ECO:0000256" key="1">
    <source>
        <dbReference type="ARBA" id="ARBA00004127"/>
    </source>
</evidence>
<dbReference type="STRING" id="684065.SAMN05421738_10965"/>
<evidence type="ECO:0000313" key="8">
    <source>
        <dbReference type="EMBL" id="SFN26360.1"/>
    </source>
</evidence>
<feature type="domain" description="NADH:quinone oxidoreductase/Mrp antiporter transmembrane" evidence="7">
    <location>
        <begin position="117"/>
        <end position="404"/>
    </location>
</feature>
<dbReference type="GO" id="GO:0042773">
    <property type="term" value="P:ATP synthesis coupled electron transport"/>
    <property type="evidence" value="ECO:0007669"/>
    <property type="project" value="InterPro"/>
</dbReference>
<evidence type="ECO:0000256" key="2">
    <source>
        <dbReference type="ARBA" id="ARBA00022692"/>
    </source>
</evidence>
<keyword evidence="4 5" id="KW-0472">Membrane</keyword>
<dbReference type="HAMAP" id="MF_00445">
    <property type="entry name" value="NDH1_NuoN_1"/>
    <property type="match status" value="1"/>
</dbReference>
<feature type="transmembrane region" description="Helical" evidence="5">
    <location>
        <begin position="289"/>
        <end position="309"/>
    </location>
</feature>
<evidence type="ECO:0000256" key="5">
    <source>
        <dbReference type="HAMAP-Rule" id="MF_00445"/>
    </source>
</evidence>
<reference evidence="9" key="1">
    <citation type="submission" date="2016-10" db="EMBL/GenBank/DDBJ databases">
        <authorList>
            <person name="Varghese N."/>
            <person name="Submissions S."/>
        </authorList>
    </citation>
    <scope>NUCLEOTIDE SEQUENCE [LARGE SCALE GENOMIC DNA]</scope>
    <source>
        <strain evidence="9">XJ109</strain>
    </source>
</reference>
<gene>
    <name evidence="5" type="primary">nuoN</name>
    <name evidence="8" type="ORF">SAMN05421738_10965</name>
</gene>